<reference evidence="2" key="2">
    <citation type="submission" date="2023-05" db="EMBL/GenBank/DDBJ databases">
        <authorList>
            <consortium name="Lawrence Berkeley National Laboratory"/>
            <person name="Steindorff A."/>
            <person name="Hensen N."/>
            <person name="Bonometti L."/>
            <person name="Westerberg I."/>
            <person name="Brannstrom I.O."/>
            <person name="Guillou S."/>
            <person name="Cros-Aarteil S."/>
            <person name="Calhoun S."/>
            <person name="Haridas S."/>
            <person name="Kuo A."/>
            <person name="Mondo S."/>
            <person name="Pangilinan J."/>
            <person name="Riley R."/>
            <person name="Labutti K."/>
            <person name="Andreopoulos B."/>
            <person name="Lipzen A."/>
            <person name="Chen C."/>
            <person name="Yanf M."/>
            <person name="Daum C."/>
            <person name="Ng V."/>
            <person name="Clum A."/>
            <person name="Ohm R."/>
            <person name="Martin F."/>
            <person name="Silar P."/>
            <person name="Natvig D."/>
            <person name="Lalanne C."/>
            <person name="Gautier V."/>
            <person name="Ament-Velasquez S.L."/>
            <person name="Kruys A."/>
            <person name="Hutchinson M.I."/>
            <person name="Powell A.J."/>
            <person name="Barry K."/>
            <person name="Miller A.N."/>
            <person name="Grigoriev I.V."/>
            <person name="Debuchy R."/>
            <person name="Gladieux P."/>
            <person name="Thoren M.H."/>
            <person name="Johannesson H."/>
        </authorList>
    </citation>
    <scope>NUCLEOTIDE SEQUENCE</scope>
    <source>
        <strain evidence="2">CBS 141.50</strain>
    </source>
</reference>
<reference evidence="2" key="1">
    <citation type="journal article" date="2023" name="Mol. Phylogenet. Evol.">
        <title>Genome-scale phylogeny and comparative genomics of the fungal order Sordariales.</title>
        <authorList>
            <person name="Hensen N."/>
            <person name="Bonometti L."/>
            <person name="Westerberg I."/>
            <person name="Brannstrom I.O."/>
            <person name="Guillou S."/>
            <person name="Cros-Aarteil S."/>
            <person name="Calhoun S."/>
            <person name="Haridas S."/>
            <person name="Kuo A."/>
            <person name="Mondo S."/>
            <person name="Pangilinan J."/>
            <person name="Riley R."/>
            <person name="LaButti K."/>
            <person name="Andreopoulos B."/>
            <person name="Lipzen A."/>
            <person name="Chen C."/>
            <person name="Yan M."/>
            <person name="Daum C."/>
            <person name="Ng V."/>
            <person name="Clum A."/>
            <person name="Steindorff A."/>
            <person name="Ohm R.A."/>
            <person name="Martin F."/>
            <person name="Silar P."/>
            <person name="Natvig D.O."/>
            <person name="Lalanne C."/>
            <person name="Gautier V."/>
            <person name="Ament-Velasquez S.L."/>
            <person name="Kruys A."/>
            <person name="Hutchinson M.I."/>
            <person name="Powell A.J."/>
            <person name="Barry K."/>
            <person name="Miller A.N."/>
            <person name="Grigoriev I.V."/>
            <person name="Debuchy R."/>
            <person name="Gladieux P."/>
            <person name="Hiltunen Thoren M."/>
            <person name="Johannesson H."/>
        </authorList>
    </citation>
    <scope>NUCLEOTIDE SEQUENCE</scope>
    <source>
        <strain evidence="2">CBS 141.50</strain>
    </source>
</reference>
<feature type="compositionally biased region" description="Basic and acidic residues" evidence="1">
    <location>
        <begin position="356"/>
        <end position="391"/>
    </location>
</feature>
<organism evidence="2 3">
    <name type="scientific">Dichotomopilus funicola</name>
    <dbReference type="NCBI Taxonomy" id="1934379"/>
    <lineage>
        <taxon>Eukaryota</taxon>
        <taxon>Fungi</taxon>
        <taxon>Dikarya</taxon>
        <taxon>Ascomycota</taxon>
        <taxon>Pezizomycotina</taxon>
        <taxon>Sordariomycetes</taxon>
        <taxon>Sordariomycetidae</taxon>
        <taxon>Sordariales</taxon>
        <taxon>Chaetomiaceae</taxon>
        <taxon>Dichotomopilus</taxon>
    </lineage>
</organism>
<feature type="compositionally biased region" description="Polar residues" evidence="1">
    <location>
        <begin position="246"/>
        <end position="263"/>
    </location>
</feature>
<evidence type="ECO:0000256" key="1">
    <source>
        <dbReference type="SAM" id="MobiDB-lite"/>
    </source>
</evidence>
<feature type="region of interest" description="Disordered" evidence="1">
    <location>
        <begin position="92"/>
        <end position="156"/>
    </location>
</feature>
<feature type="compositionally biased region" description="Polar residues" evidence="1">
    <location>
        <begin position="100"/>
        <end position="129"/>
    </location>
</feature>
<proteinExistence type="predicted"/>
<feature type="compositionally biased region" description="Low complexity" evidence="1">
    <location>
        <begin position="420"/>
        <end position="436"/>
    </location>
</feature>
<dbReference type="RefSeq" id="XP_062638152.1">
    <property type="nucleotide sequence ID" value="XM_062783498.1"/>
</dbReference>
<sequence>MASLINGQSVSAAKITKARGKMVKPILKKLSHSERNSLDLDRGWDEQQIGQLETGSAWETGMGYSGQARDVSFGFGGPTGLVGTVTAGATAGAAGHGGDSTPSMSSGPSTIRSSLKLQHGRSGSQTSAGSGPRTAFVHPFAQTPRTSTPPLSYANSLASFDNGRDCSPTITETEDDVGFDAEGAVHAVNGHAHMHSVLVHASSQPLPAASSQSNLNLNSNLRRPSLNSQRTASFPETPASKPPSLRINTGRSVSVTTTANSSRLAHGSLPSPSQSDLHIDSHNNLSISFTNTVDSPTGSLGAGSIIASPQQQQPPQSQLSPLRTSLDMAGFPRLRSRSEMDTATRVENIRAARRKFEEREREKEEKYDREMIRKRERRDNKEASRIEKGETPGRPSMHRKKTPTVLSTVSEPDSKHSRPSQSTTNLGFSSSSGSNGIVPGLGRRRHTDSPISSPEPEKHMGFAAHRYDSVTMVPQTPPNFGVDEVCFDQAPPRRGSGAKRKTQGYWHGFLLWLRTKLLRMSTR</sequence>
<feature type="compositionally biased region" description="Low complexity" evidence="1">
    <location>
        <begin position="204"/>
        <end position="229"/>
    </location>
</feature>
<protein>
    <submittedName>
        <fullName evidence="2">Uncharacterized protein</fullName>
    </submittedName>
</protein>
<gene>
    <name evidence="2" type="ORF">C8A04DRAFT_36349</name>
</gene>
<feature type="region of interest" description="Disordered" evidence="1">
    <location>
        <begin position="356"/>
        <end position="458"/>
    </location>
</feature>
<dbReference type="EMBL" id="MU853574">
    <property type="protein sequence ID" value="KAK4144781.1"/>
    <property type="molecule type" value="Genomic_DNA"/>
</dbReference>
<dbReference type="Proteomes" id="UP001302676">
    <property type="component" value="Unassembled WGS sequence"/>
</dbReference>
<keyword evidence="3" id="KW-1185">Reference proteome</keyword>
<dbReference type="AlphaFoldDB" id="A0AAN6V747"/>
<dbReference type="GeneID" id="87820111"/>
<accession>A0AAN6V747</accession>
<feature type="region of interest" description="Disordered" evidence="1">
    <location>
        <begin position="204"/>
        <end position="277"/>
    </location>
</feature>
<evidence type="ECO:0000313" key="3">
    <source>
        <dbReference type="Proteomes" id="UP001302676"/>
    </source>
</evidence>
<feature type="compositionally biased region" description="Polar residues" evidence="1">
    <location>
        <begin position="143"/>
        <end position="156"/>
    </location>
</feature>
<feature type="compositionally biased region" description="Low complexity" evidence="1">
    <location>
        <begin position="308"/>
        <end position="322"/>
    </location>
</feature>
<evidence type="ECO:0000313" key="2">
    <source>
        <dbReference type="EMBL" id="KAK4144781.1"/>
    </source>
</evidence>
<name>A0AAN6V747_9PEZI</name>
<comment type="caution">
    <text evidence="2">The sequence shown here is derived from an EMBL/GenBank/DDBJ whole genome shotgun (WGS) entry which is preliminary data.</text>
</comment>
<feature type="region of interest" description="Disordered" evidence="1">
    <location>
        <begin position="300"/>
        <end position="322"/>
    </location>
</feature>